<reference evidence="2 3" key="1">
    <citation type="submission" date="2012-05" db="EMBL/GenBank/DDBJ databases">
        <title>Finished plasmid 4 of genome of Oscillatoria sp. PCC 7112.</title>
        <authorList>
            <consortium name="US DOE Joint Genome Institute"/>
            <person name="Gugger M."/>
            <person name="Coursin T."/>
            <person name="Rippka R."/>
            <person name="Tandeau De Marsac N."/>
            <person name="Huntemann M."/>
            <person name="Wei C.-L."/>
            <person name="Han J."/>
            <person name="Detter J.C."/>
            <person name="Han C."/>
            <person name="Tapia R."/>
            <person name="Davenport K."/>
            <person name="Daligault H."/>
            <person name="Erkkila T."/>
            <person name="Gu W."/>
            <person name="Munk A.C.C."/>
            <person name="Teshima H."/>
            <person name="Xu Y."/>
            <person name="Chain P."/>
            <person name="Chen A."/>
            <person name="Krypides N."/>
            <person name="Mavromatis K."/>
            <person name="Markowitz V."/>
            <person name="Szeto E."/>
            <person name="Ivanova N."/>
            <person name="Mikhailova N."/>
            <person name="Ovchinnikova G."/>
            <person name="Pagani I."/>
            <person name="Pati A."/>
            <person name="Goodwin L."/>
            <person name="Peters L."/>
            <person name="Pitluck S."/>
            <person name="Woyke T."/>
            <person name="Kerfeld C."/>
        </authorList>
    </citation>
    <scope>NUCLEOTIDE SEQUENCE [LARGE SCALE GENOMIC DNA]</scope>
    <source>
        <strain evidence="2 3">PCC 7112</strain>
        <plasmid evidence="2 3">pOSC7112.04</plasmid>
    </source>
</reference>
<gene>
    <name evidence="2" type="ORF">Osc7112_6908</name>
</gene>
<keyword evidence="1" id="KW-1133">Transmembrane helix</keyword>
<name>K9VU39_9CYAN</name>
<keyword evidence="3" id="KW-1185">Reference proteome</keyword>
<geneLocation type="plasmid" evidence="2 3">
    <name>pOSC7112.04</name>
</geneLocation>
<protein>
    <submittedName>
        <fullName evidence="2">Uncharacterized protein</fullName>
    </submittedName>
</protein>
<evidence type="ECO:0000313" key="2">
    <source>
        <dbReference type="EMBL" id="AFZ10987.1"/>
    </source>
</evidence>
<accession>K9VU39</accession>
<keyword evidence="2" id="KW-0614">Plasmid</keyword>
<dbReference type="Proteomes" id="UP000010478">
    <property type="component" value="Plasmid pOSC7112.04"/>
</dbReference>
<feature type="transmembrane region" description="Helical" evidence="1">
    <location>
        <begin position="6"/>
        <end position="23"/>
    </location>
</feature>
<organism evidence="2 3">
    <name type="scientific">Phormidium nigroviride PCC 7112</name>
    <dbReference type="NCBI Taxonomy" id="179408"/>
    <lineage>
        <taxon>Bacteria</taxon>
        <taxon>Bacillati</taxon>
        <taxon>Cyanobacteriota</taxon>
        <taxon>Cyanophyceae</taxon>
        <taxon>Oscillatoriophycideae</taxon>
        <taxon>Oscillatoriales</taxon>
        <taxon>Oscillatoriaceae</taxon>
        <taxon>Phormidium</taxon>
    </lineage>
</organism>
<dbReference type="EMBL" id="CP003618">
    <property type="protein sequence ID" value="AFZ10987.1"/>
    <property type="molecule type" value="Genomic_DNA"/>
</dbReference>
<dbReference type="HOGENOM" id="CLU_1863175_0_0_3"/>
<dbReference type="AlphaFoldDB" id="K9VU39"/>
<evidence type="ECO:0000313" key="3">
    <source>
        <dbReference type="Proteomes" id="UP000010478"/>
    </source>
</evidence>
<dbReference type="KEGG" id="oni:Osc7112_6908"/>
<keyword evidence="1" id="KW-0472">Membrane</keyword>
<evidence type="ECO:0000256" key="1">
    <source>
        <dbReference type="SAM" id="Phobius"/>
    </source>
</evidence>
<keyword evidence="1" id="KW-0812">Transmembrane</keyword>
<proteinExistence type="predicted"/>
<sequence>MLSKTALISSLLLIFIILCYRLLNSNKFWAWFYFTSFQLEQDEVVKCSSLFRVLGFSEEAHLNLDSVIQRTYPDGQFKLSQSVTMPLSRYAIAELSQDIEWVNRQKSSVGAFVHVLVLKKKPNGEYDVIYTCRKFMG</sequence>
<dbReference type="eggNOG" id="ENOG502ZWJB">
    <property type="taxonomic scope" value="Bacteria"/>
</dbReference>